<dbReference type="Pfam" id="PF03466">
    <property type="entry name" value="LysR_substrate"/>
    <property type="match status" value="1"/>
</dbReference>
<proteinExistence type="inferred from homology"/>
<sequence length="312" mass="33967">MGDLDLAAVRAFVAVADNQHFGDAAAQLGITQQAVSKRVAKLESEFGVLLLSRQASGTRLSQDGAAFLPYARNLLATAEKTVEMLRGRRLPLRIDVLDTRLASTELVREFHSTASDIELEIVTSIGLRAARGALKAGTVDAAFVRAIGPLDQDGIAAVPAYLEPLQVMVGPGHPLAKRSSVTMPELSGCTVWMPGNAQGSEWADFYDSIAAEFSVRIDTSGPDFGYEHFVRRFAESPHLLGFVGELTRLPQYPGVVRIPVQRPTPCYLCSLLWHRPNPHPALPKLVSYVRQNYRAPGRGDVWLARADVTRIG</sequence>
<dbReference type="Gene3D" id="1.10.10.10">
    <property type="entry name" value="Winged helix-like DNA-binding domain superfamily/Winged helix DNA-binding domain"/>
    <property type="match status" value="1"/>
</dbReference>
<reference evidence="6 7" key="1">
    <citation type="submission" date="2021-03" db="EMBL/GenBank/DDBJ databases">
        <title>Sequencing the genomes of 1000 actinobacteria strains.</title>
        <authorList>
            <person name="Klenk H.-P."/>
        </authorList>
    </citation>
    <scope>NUCLEOTIDE SEQUENCE [LARGE SCALE GENOMIC DNA]</scope>
    <source>
        <strain evidence="6 7">DSM 46670</strain>
    </source>
</reference>
<name>A0ABS4TNC6_9PSEU</name>
<comment type="caution">
    <text evidence="6">The sequence shown here is derived from an EMBL/GenBank/DDBJ whole genome shotgun (WGS) entry which is preliminary data.</text>
</comment>
<dbReference type="InterPro" id="IPR036390">
    <property type="entry name" value="WH_DNA-bd_sf"/>
</dbReference>
<keyword evidence="4" id="KW-0804">Transcription</keyword>
<evidence type="ECO:0000256" key="2">
    <source>
        <dbReference type="ARBA" id="ARBA00023015"/>
    </source>
</evidence>
<dbReference type="PROSITE" id="PS50931">
    <property type="entry name" value="HTH_LYSR"/>
    <property type="match status" value="1"/>
</dbReference>
<accession>A0ABS4TNC6</accession>
<dbReference type="Gene3D" id="3.40.190.10">
    <property type="entry name" value="Periplasmic binding protein-like II"/>
    <property type="match status" value="2"/>
</dbReference>
<comment type="similarity">
    <text evidence="1">Belongs to the LysR transcriptional regulatory family.</text>
</comment>
<dbReference type="InterPro" id="IPR036388">
    <property type="entry name" value="WH-like_DNA-bd_sf"/>
</dbReference>
<keyword evidence="2" id="KW-0805">Transcription regulation</keyword>
<dbReference type="EMBL" id="JAGINW010000001">
    <property type="protein sequence ID" value="MBP2325907.1"/>
    <property type="molecule type" value="Genomic_DNA"/>
</dbReference>
<dbReference type="Proteomes" id="UP001519332">
    <property type="component" value="Unassembled WGS sequence"/>
</dbReference>
<dbReference type="Pfam" id="PF00126">
    <property type="entry name" value="HTH_1"/>
    <property type="match status" value="1"/>
</dbReference>
<feature type="domain" description="HTH lysR-type" evidence="5">
    <location>
        <begin position="4"/>
        <end position="61"/>
    </location>
</feature>
<dbReference type="InterPro" id="IPR005119">
    <property type="entry name" value="LysR_subst-bd"/>
</dbReference>
<evidence type="ECO:0000259" key="5">
    <source>
        <dbReference type="PROSITE" id="PS50931"/>
    </source>
</evidence>
<dbReference type="RefSeq" id="WP_209643039.1">
    <property type="nucleotide sequence ID" value="NZ_JAGINW010000001.1"/>
</dbReference>
<evidence type="ECO:0000313" key="6">
    <source>
        <dbReference type="EMBL" id="MBP2325907.1"/>
    </source>
</evidence>
<organism evidence="6 7">
    <name type="scientific">Kibdelosporangium banguiense</name>
    <dbReference type="NCBI Taxonomy" id="1365924"/>
    <lineage>
        <taxon>Bacteria</taxon>
        <taxon>Bacillati</taxon>
        <taxon>Actinomycetota</taxon>
        <taxon>Actinomycetes</taxon>
        <taxon>Pseudonocardiales</taxon>
        <taxon>Pseudonocardiaceae</taxon>
        <taxon>Kibdelosporangium</taxon>
    </lineage>
</organism>
<dbReference type="PRINTS" id="PR00039">
    <property type="entry name" value="HTHLYSR"/>
</dbReference>
<evidence type="ECO:0000256" key="1">
    <source>
        <dbReference type="ARBA" id="ARBA00009437"/>
    </source>
</evidence>
<dbReference type="PANTHER" id="PTHR30346:SF0">
    <property type="entry name" value="HCA OPERON TRANSCRIPTIONAL ACTIVATOR HCAR"/>
    <property type="match status" value="1"/>
</dbReference>
<dbReference type="GO" id="GO:0003677">
    <property type="term" value="F:DNA binding"/>
    <property type="evidence" value="ECO:0007669"/>
    <property type="project" value="UniProtKB-KW"/>
</dbReference>
<evidence type="ECO:0000256" key="3">
    <source>
        <dbReference type="ARBA" id="ARBA00023125"/>
    </source>
</evidence>
<dbReference type="PANTHER" id="PTHR30346">
    <property type="entry name" value="TRANSCRIPTIONAL DUAL REGULATOR HCAR-RELATED"/>
    <property type="match status" value="1"/>
</dbReference>
<keyword evidence="7" id="KW-1185">Reference proteome</keyword>
<dbReference type="SUPFAM" id="SSF46785">
    <property type="entry name" value="Winged helix' DNA-binding domain"/>
    <property type="match status" value="1"/>
</dbReference>
<protein>
    <submittedName>
        <fullName evidence="6">DNA-binding transcriptional LysR family regulator</fullName>
    </submittedName>
</protein>
<dbReference type="SUPFAM" id="SSF53850">
    <property type="entry name" value="Periplasmic binding protein-like II"/>
    <property type="match status" value="1"/>
</dbReference>
<evidence type="ECO:0000256" key="4">
    <source>
        <dbReference type="ARBA" id="ARBA00023163"/>
    </source>
</evidence>
<keyword evidence="3 6" id="KW-0238">DNA-binding</keyword>
<dbReference type="InterPro" id="IPR000847">
    <property type="entry name" value="LysR_HTH_N"/>
</dbReference>
<evidence type="ECO:0000313" key="7">
    <source>
        <dbReference type="Proteomes" id="UP001519332"/>
    </source>
</evidence>
<gene>
    <name evidence="6" type="ORF">JOF56_006292</name>
</gene>